<dbReference type="Gene3D" id="3.20.20.80">
    <property type="entry name" value="Glycosidases"/>
    <property type="match status" value="1"/>
</dbReference>
<accession>K0Q661</accession>
<dbReference type="Proteomes" id="UP000009319">
    <property type="component" value="Unassembled WGS sequence"/>
</dbReference>
<protein>
    <recommendedName>
        <fullName evidence="4">Glycoside hydrolase family 42 N-terminal domain-containing protein</fullName>
    </recommendedName>
</protein>
<dbReference type="AlphaFoldDB" id="K0Q661"/>
<evidence type="ECO:0008006" key="4">
    <source>
        <dbReference type="Google" id="ProtNLM"/>
    </source>
</evidence>
<feature type="chain" id="PRO_5003835845" description="Glycoside hydrolase family 42 N-terminal domain-containing protein" evidence="1">
    <location>
        <begin position="31"/>
        <end position="399"/>
    </location>
</feature>
<keyword evidence="3" id="KW-1185">Reference proteome</keyword>
<evidence type="ECO:0000313" key="2">
    <source>
        <dbReference type="EMBL" id="CCM79299.1"/>
    </source>
</evidence>
<comment type="caution">
    <text evidence="2">The sequence shown here is derived from an EMBL/GenBank/DDBJ whole genome shotgun (WGS) entry which is preliminary data.</text>
</comment>
<keyword evidence="1" id="KW-0732">Signal</keyword>
<evidence type="ECO:0000256" key="1">
    <source>
        <dbReference type="SAM" id="SignalP"/>
    </source>
</evidence>
<feature type="signal peptide" evidence="1">
    <location>
        <begin position="1"/>
        <end position="30"/>
    </location>
</feature>
<name>K0Q661_9HYPH</name>
<proteinExistence type="predicted"/>
<reference evidence="2 3" key="1">
    <citation type="journal article" date="2013" name="Genome Announc.">
        <title>Draft Genome Sequence of Rhizobium mesoamericanum STM3625, a Nitrogen-Fixing Symbiont of Mimosa pudica Isolated in French Guiana (South America).</title>
        <authorList>
            <person name="Moulin L."/>
            <person name="Mornico D."/>
            <person name="Melkonian R."/>
            <person name="Klonowska A."/>
        </authorList>
    </citation>
    <scope>NUCLEOTIDE SEQUENCE [LARGE SCALE GENOMIC DNA]</scope>
    <source>
        <strain evidence="2 3">STM3625</strain>
    </source>
</reference>
<sequence>MLMKRSWSKLRRRDALKLAALASVGTGALAFTRTRSTTANERPLFPGPSFFVKGVYQQPVEKMAEWRDRGVNTIFTVNGGANFTTWTNEAMKQGLYVVRAPAGVDDQYRVIDRAAFEQDLRNPLLLAIALVDEPSNLKPGGAGITYYDVTVPPAAVDVVARELSSGGKPLWINHVGNHINNVYLEKIMSDYADSPYVDWLAQDSYPVANGEDLTLDLDDYASTPQGHSIDRLLRWSGGRPQFSFLGVTKFNAGVGRDTTPEEFRLQAWSSIIHGATGIIYFSFMFSPQFSYDATPENLIDEIKMLHAQIDEIEPILMDKDKGGRRPWVLRKSARGKGNGPTSLPYPFEACSIKTDRGEYKIILNLANETAELTYEPWGLTKVSFSPYQCKRGYSAKEIT</sequence>
<gene>
    <name evidence="2" type="ORF">BN77_p10554</name>
</gene>
<dbReference type="eggNOG" id="ENOG5030UZT">
    <property type="taxonomic scope" value="Bacteria"/>
</dbReference>
<evidence type="ECO:0000313" key="3">
    <source>
        <dbReference type="Proteomes" id="UP000009319"/>
    </source>
</evidence>
<dbReference type="EMBL" id="CANI01000043">
    <property type="protein sequence ID" value="CCM79299.1"/>
    <property type="molecule type" value="Genomic_DNA"/>
</dbReference>
<organism evidence="2 3">
    <name type="scientific">Rhizobium mesoamericanum STM3625</name>
    <dbReference type="NCBI Taxonomy" id="1211777"/>
    <lineage>
        <taxon>Bacteria</taxon>
        <taxon>Pseudomonadati</taxon>
        <taxon>Pseudomonadota</taxon>
        <taxon>Alphaproteobacteria</taxon>
        <taxon>Hyphomicrobiales</taxon>
        <taxon>Rhizobiaceae</taxon>
        <taxon>Rhizobium/Agrobacterium group</taxon>
        <taxon>Rhizobium</taxon>
    </lineage>
</organism>
<dbReference type="HOGENOM" id="CLU_696178_0_0_5"/>